<dbReference type="EMBL" id="BARX01000004">
    <property type="protein sequence ID" value="GAD00878.1"/>
    <property type="molecule type" value="Genomic_DNA"/>
</dbReference>
<dbReference type="STRING" id="1331007.AALB_0958"/>
<dbReference type="RefSeq" id="WP_016400646.1">
    <property type="nucleotide sequence ID" value="NZ_BARX01000004.1"/>
</dbReference>
<protein>
    <submittedName>
        <fullName evidence="1">Uncharacterized protein</fullName>
    </submittedName>
</protein>
<proteinExistence type="predicted"/>
<organism evidence="1 2">
    <name type="scientific">Agarivorans albus MKT 106</name>
    <dbReference type="NCBI Taxonomy" id="1331007"/>
    <lineage>
        <taxon>Bacteria</taxon>
        <taxon>Pseudomonadati</taxon>
        <taxon>Pseudomonadota</taxon>
        <taxon>Gammaproteobacteria</taxon>
        <taxon>Alteromonadales</taxon>
        <taxon>Alteromonadaceae</taxon>
        <taxon>Agarivorans</taxon>
    </lineage>
</organism>
<keyword evidence="2" id="KW-1185">Reference proteome</keyword>
<dbReference type="AlphaFoldDB" id="R9PI18"/>
<comment type="caution">
    <text evidence="1">The sequence shown here is derived from an EMBL/GenBank/DDBJ whole genome shotgun (WGS) entry which is preliminary data.</text>
</comment>
<evidence type="ECO:0000313" key="1">
    <source>
        <dbReference type="EMBL" id="GAD00878.1"/>
    </source>
</evidence>
<accession>R9PI18</accession>
<name>R9PI18_AGAAL</name>
<reference evidence="1" key="1">
    <citation type="journal article" date="2013" name="Genome Announc.">
        <title>Draft Genome Sequence of Agarivorans albus Strain MKT 106T, an Agarolytic Marine Bacterium.</title>
        <authorList>
            <person name="Yasuike M."/>
            <person name="Nakamura Y."/>
            <person name="Kai W."/>
            <person name="Fujiwara A."/>
            <person name="Fukui Y."/>
            <person name="Satomi M."/>
            <person name="Sano M."/>
        </authorList>
    </citation>
    <scope>NUCLEOTIDE SEQUENCE [LARGE SCALE GENOMIC DNA]</scope>
</reference>
<evidence type="ECO:0000313" key="2">
    <source>
        <dbReference type="Proteomes" id="UP000014461"/>
    </source>
</evidence>
<sequence length="79" mass="8907">MNTYKIRFFNSAGYRDNEIIRTNFQIEERNNSLVVLEEGVVVGNAEMVEQLINETRGWQEANTAVSAEKVTSEGGTLSH</sequence>
<dbReference type="Proteomes" id="UP000014461">
    <property type="component" value="Unassembled WGS sequence"/>
</dbReference>
<gene>
    <name evidence="1" type="ORF">AALB_0958</name>
</gene>